<evidence type="ECO:0000259" key="1">
    <source>
        <dbReference type="PROSITE" id="PS51819"/>
    </source>
</evidence>
<dbReference type="SUPFAM" id="SSF54593">
    <property type="entry name" value="Glyoxalase/Bleomycin resistance protein/Dihydroxybiphenyl dioxygenase"/>
    <property type="match status" value="1"/>
</dbReference>
<evidence type="ECO:0000313" key="3">
    <source>
        <dbReference type="Proteomes" id="UP000466906"/>
    </source>
</evidence>
<organism evidence="2 3">
    <name type="scientific">Mycolicibacterium alvei</name>
    <dbReference type="NCBI Taxonomy" id="67081"/>
    <lineage>
        <taxon>Bacteria</taxon>
        <taxon>Bacillati</taxon>
        <taxon>Actinomycetota</taxon>
        <taxon>Actinomycetes</taxon>
        <taxon>Mycobacteriales</taxon>
        <taxon>Mycobacteriaceae</taxon>
        <taxon>Mycolicibacterium</taxon>
    </lineage>
</organism>
<dbReference type="EMBL" id="AP022565">
    <property type="protein sequence ID" value="BBX26375.1"/>
    <property type="molecule type" value="Genomic_DNA"/>
</dbReference>
<feature type="domain" description="VOC" evidence="1">
    <location>
        <begin position="1"/>
        <end position="111"/>
    </location>
</feature>
<dbReference type="Proteomes" id="UP000466906">
    <property type="component" value="Chromosome"/>
</dbReference>
<keyword evidence="3" id="KW-1185">Reference proteome</keyword>
<accession>A0A6N4UR23</accession>
<sequence>MMRVSDLDRSVKFYRDVFCCSVALRERDSALLLTPDGFQLYLHTAGSYARPGLGVIGIQYLMWTTDSQAELDRVTARLQAHDPATYTYTENGVTFVEGCDPDHGRAIVAYPSPDRLPRELIASRLRGVVQAGARAGAARRPNKTAAQSR</sequence>
<dbReference type="InterPro" id="IPR037523">
    <property type="entry name" value="VOC_core"/>
</dbReference>
<protein>
    <recommendedName>
        <fullName evidence="1">VOC domain-containing protein</fullName>
    </recommendedName>
</protein>
<dbReference type="InterPro" id="IPR004360">
    <property type="entry name" value="Glyas_Fos-R_dOase_dom"/>
</dbReference>
<dbReference type="CDD" id="cd06587">
    <property type="entry name" value="VOC"/>
    <property type="match status" value="1"/>
</dbReference>
<dbReference type="PROSITE" id="PS51819">
    <property type="entry name" value="VOC"/>
    <property type="match status" value="1"/>
</dbReference>
<name>A0A6N4UR23_9MYCO</name>
<gene>
    <name evidence="2" type="ORF">MALV_15000</name>
</gene>
<dbReference type="KEGG" id="malv:MALV_15000"/>
<dbReference type="Gene3D" id="3.10.180.10">
    <property type="entry name" value="2,3-Dihydroxybiphenyl 1,2-Dioxygenase, domain 1"/>
    <property type="match status" value="1"/>
</dbReference>
<dbReference type="AlphaFoldDB" id="A0A6N4UR23"/>
<proteinExistence type="predicted"/>
<dbReference type="InterPro" id="IPR029068">
    <property type="entry name" value="Glyas_Bleomycin-R_OHBP_Dase"/>
</dbReference>
<dbReference type="Pfam" id="PF00903">
    <property type="entry name" value="Glyoxalase"/>
    <property type="match status" value="1"/>
</dbReference>
<reference evidence="2 3" key="1">
    <citation type="journal article" date="2019" name="Emerg. Microbes Infect.">
        <title>Comprehensive subspecies identification of 175 nontuberculous mycobacteria species based on 7547 genomic profiles.</title>
        <authorList>
            <person name="Matsumoto Y."/>
            <person name="Kinjo T."/>
            <person name="Motooka D."/>
            <person name="Nabeya D."/>
            <person name="Jung N."/>
            <person name="Uechi K."/>
            <person name="Horii T."/>
            <person name="Iida T."/>
            <person name="Fujita J."/>
            <person name="Nakamura S."/>
        </authorList>
    </citation>
    <scope>NUCLEOTIDE SEQUENCE [LARGE SCALE GENOMIC DNA]</scope>
    <source>
        <strain evidence="2 3">JCM 12272</strain>
    </source>
</reference>
<evidence type="ECO:0000313" key="2">
    <source>
        <dbReference type="EMBL" id="BBX26375.1"/>
    </source>
</evidence>